<reference evidence="2" key="5">
    <citation type="submission" date="2025-09" db="UniProtKB">
        <authorList>
            <consortium name="Ensembl"/>
        </authorList>
    </citation>
    <scope>IDENTIFICATION</scope>
</reference>
<protein>
    <submittedName>
        <fullName evidence="2">Uncharacterized protein</fullName>
    </submittedName>
</protein>
<name>A0A4W4EGF1_ELEEL</name>
<dbReference type="AlphaFoldDB" id="A0A4W4EGF1"/>
<feature type="signal peptide" evidence="1">
    <location>
        <begin position="1"/>
        <end position="20"/>
    </location>
</feature>
<evidence type="ECO:0000313" key="2">
    <source>
        <dbReference type="Ensembl" id="ENSEEEP00000010102.2"/>
    </source>
</evidence>
<accession>A0A4W4EGF1</accession>
<evidence type="ECO:0000313" key="3">
    <source>
        <dbReference type="Proteomes" id="UP000314983"/>
    </source>
</evidence>
<reference evidence="3" key="2">
    <citation type="journal article" date="2017" name="Sci. Adv.">
        <title>A tail of two voltages: Proteomic comparison of the three electric organs of the electric eel.</title>
        <authorList>
            <person name="Traeger L.L."/>
            <person name="Sabat G."/>
            <person name="Barrett-Wilt G.A."/>
            <person name="Wells G.B."/>
            <person name="Sussman M.R."/>
        </authorList>
    </citation>
    <scope>NUCLEOTIDE SEQUENCE [LARGE SCALE GENOMIC DNA]</scope>
</reference>
<dbReference type="STRING" id="8005.ENSEEEP00000010102"/>
<proteinExistence type="predicted"/>
<reference evidence="3" key="1">
    <citation type="journal article" date="2014" name="Science">
        <title>Nonhuman genetics. Genomic basis for the convergent evolution of electric organs.</title>
        <authorList>
            <person name="Gallant J.R."/>
            <person name="Traeger L.L."/>
            <person name="Volkening J.D."/>
            <person name="Moffett H."/>
            <person name="Chen P.H."/>
            <person name="Novina C.D."/>
            <person name="Phillips G.N.Jr."/>
            <person name="Anand R."/>
            <person name="Wells G.B."/>
            <person name="Pinch M."/>
            <person name="Guth R."/>
            <person name="Unguez G.A."/>
            <person name="Albert J.S."/>
            <person name="Zakon H.H."/>
            <person name="Samanta M.P."/>
            <person name="Sussman M.R."/>
        </authorList>
    </citation>
    <scope>NUCLEOTIDE SEQUENCE [LARGE SCALE GENOMIC DNA]</scope>
</reference>
<reference evidence="2" key="3">
    <citation type="submission" date="2020-05" db="EMBL/GenBank/DDBJ databases">
        <title>Electrophorus electricus (electric eel) genome, fEleEle1, primary haplotype.</title>
        <authorList>
            <person name="Myers G."/>
            <person name="Meyer A."/>
            <person name="Fedrigo O."/>
            <person name="Formenti G."/>
            <person name="Rhie A."/>
            <person name="Tracey A."/>
            <person name="Sims Y."/>
            <person name="Jarvis E.D."/>
        </authorList>
    </citation>
    <scope>NUCLEOTIDE SEQUENCE [LARGE SCALE GENOMIC DNA]</scope>
</reference>
<dbReference type="Gene3D" id="2.60.40.770">
    <property type="match status" value="1"/>
</dbReference>
<organism evidence="2 3">
    <name type="scientific">Electrophorus electricus</name>
    <name type="common">Electric eel</name>
    <name type="synonym">Gymnotus electricus</name>
    <dbReference type="NCBI Taxonomy" id="8005"/>
    <lineage>
        <taxon>Eukaryota</taxon>
        <taxon>Metazoa</taxon>
        <taxon>Chordata</taxon>
        <taxon>Craniata</taxon>
        <taxon>Vertebrata</taxon>
        <taxon>Euteleostomi</taxon>
        <taxon>Actinopterygii</taxon>
        <taxon>Neopterygii</taxon>
        <taxon>Teleostei</taxon>
        <taxon>Ostariophysi</taxon>
        <taxon>Gymnotiformes</taxon>
        <taxon>Gymnotoidei</taxon>
        <taxon>Gymnotidae</taxon>
        <taxon>Electrophorus</taxon>
    </lineage>
</organism>
<evidence type="ECO:0000256" key="1">
    <source>
        <dbReference type="SAM" id="SignalP"/>
    </source>
</evidence>
<keyword evidence="3" id="KW-1185">Reference proteome</keyword>
<feature type="chain" id="PRO_5044203405" evidence="1">
    <location>
        <begin position="21"/>
        <end position="81"/>
    </location>
</feature>
<dbReference type="Ensembl" id="ENSEEET00000010224.2">
    <property type="protein sequence ID" value="ENSEEEP00000010102.2"/>
    <property type="gene ID" value="ENSEEEG00000005127.2"/>
</dbReference>
<reference evidence="2" key="4">
    <citation type="submission" date="2025-08" db="UniProtKB">
        <authorList>
            <consortium name="Ensembl"/>
        </authorList>
    </citation>
    <scope>IDENTIFICATION</scope>
</reference>
<keyword evidence="1" id="KW-0732">Signal</keyword>
<sequence length="81" mass="9025">MKKGNVATILSLALLPSVVSQDGYWPTHTVCNSDKIKMSYKSCGEIFCIHIELHGHYNLKLNAINLNGFQILCVNATLDFQ</sequence>
<dbReference type="Proteomes" id="UP000314983">
    <property type="component" value="Chromosome 10"/>
</dbReference>